<keyword evidence="2" id="KW-1185">Reference proteome</keyword>
<dbReference type="Proteomes" id="UP000821845">
    <property type="component" value="Chromosome 4"/>
</dbReference>
<protein>
    <submittedName>
        <fullName evidence="1">Uncharacterized protein</fullName>
    </submittedName>
</protein>
<organism evidence="1 2">
    <name type="scientific">Hyalomma asiaticum</name>
    <name type="common">Tick</name>
    <dbReference type="NCBI Taxonomy" id="266040"/>
    <lineage>
        <taxon>Eukaryota</taxon>
        <taxon>Metazoa</taxon>
        <taxon>Ecdysozoa</taxon>
        <taxon>Arthropoda</taxon>
        <taxon>Chelicerata</taxon>
        <taxon>Arachnida</taxon>
        <taxon>Acari</taxon>
        <taxon>Parasitiformes</taxon>
        <taxon>Ixodida</taxon>
        <taxon>Ixodoidea</taxon>
        <taxon>Ixodidae</taxon>
        <taxon>Hyalomminae</taxon>
        <taxon>Hyalomma</taxon>
    </lineage>
</organism>
<name>A0ACB7SI78_HYAAI</name>
<reference evidence="1" key="1">
    <citation type="submission" date="2020-05" db="EMBL/GenBank/DDBJ databases">
        <title>Large-scale comparative analyses of tick genomes elucidate their genetic diversity and vector capacities.</title>
        <authorList>
            <person name="Jia N."/>
            <person name="Wang J."/>
            <person name="Shi W."/>
            <person name="Du L."/>
            <person name="Sun Y."/>
            <person name="Zhan W."/>
            <person name="Jiang J."/>
            <person name="Wang Q."/>
            <person name="Zhang B."/>
            <person name="Ji P."/>
            <person name="Sakyi L.B."/>
            <person name="Cui X."/>
            <person name="Yuan T."/>
            <person name="Jiang B."/>
            <person name="Yang W."/>
            <person name="Lam T.T.-Y."/>
            <person name="Chang Q."/>
            <person name="Ding S."/>
            <person name="Wang X."/>
            <person name="Zhu J."/>
            <person name="Ruan X."/>
            <person name="Zhao L."/>
            <person name="Wei J."/>
            <person name="Que T."/>
            <person name="Du C."/>
            <person name="Cheng J."/>
            <person name="Dai P."/>
            <person name="Han X."/>
            <person name="Huang E."/>
            <person name="Gao Y."/>
            <person name="Liu J."/>
            <person name="Shao H."/>
            <person name="Ye R."/>
            <person name="Li L."/>
            <person name="Wei W."/>
            <person name="Wang X."/>
            <person name="Wang C."/>
            <person name="Yang T."/>
            <person name="Huo Q."/>
            <person name="Li W."/>
            <person name="Guo W."/>
            <person name="Chen H."/>
            <person name="Zhou L."/>
            <person name="Ni X."/>
            <person name="Tian J."/>
            <person name="Zhou Y."/>
            <person name="Sheng Y."/>
            <person name="Liu T."/>
            <person name="Pan Y."/>
            <person name="Xia L."/>
            <person name="Li J."/>
            <person name="Zhao F."/>
            <person name="Cao W."/>
        </authorList>
    </citation>
    <scope>NUCLEOTIDE SEQUENCE</scope>
    <source>
        <strain evidence="1">Hyas-2018</strain>
    </source>
</reference>
<proteinExistence type="predicted"/>
<comment type="caution">
    <text evidence="1">The sequence shown here is derived from an EMBL/GenBank/DDBJ whole genome shotgun (WGS) entry which is preliminary data.</text>
</comment>
<gene>
    <name evidence="1" type="ORF">HPB50_023026</name>
</gene>
<accession>A0ACB7SI78</accession>
<sequence length="293" mass="31410">MERRGTMMSVAASLLAYRRASQIERDAPSRRATLISSIGYSIFDNVENTNAEPTTVPAEAPSSALSSLKEVLCAPRMYFHTFSFFTCAFFMDSYLTVMFDLGEDVGVAVSECVLALSLSSAMDVAGRLFVPFLTDYGLTSSASLLTMSYAALAVLSAFMPCVSGRLVFLAVSALLGLPSGYILVGTSETLSKELGTKNLPMAYGVLAFIAALGGFARPPVLGLFRDGLGSYDGLFLLMAGMLLASLLFNVGLWITACAFNKKERTKEAVQNGSPVTTSEQRPEVIYEDECTSL</sequence>
<evidence type="ECO:0000313" key="2">
    <source>
        <dbReference type="Proteomes" id="UP000821845"/>
    </source>
</evidence>
<evidence type="ECO:0000313" key="1">
    <source>
        <dbReference type="EMBL" id="KAH6934335.1"/>
    </source>
</evidence>
<dbReference type="EMBL" id="CM023484">
    <property type="protein sequence ID" value="KAH6934335.1"/>
    <property type="molecule type" value="Genomic_DNA"/>
</dbReference>